<name>A0ABQ9XBD4_9EUKA</name>
<protein>
    <submittedName>
        <fullName evidence="2">Uncharacterized protein</fullName>
    </submittedName>
</protein>
<evidence type="ECO:0000256" key="1">
    <source>
        <dbReference type="SAM" id="SignalP"/>
    </source>
</evidence>
<sequence length="1871" mass="200176">MIRPWQVLFLVIVWTTSHSLDHIVPLEDVLYSSNQVPNQPRGLTLCSNDRSYHARNVALISTTLSLVGRHSELHHSSCLHPTSSTSETSSKTNEFSTINDAMCILKVRNSSVSLESWILHGEEANTIVCLVTSSQLMVRDSEIISNIDQSPFVVSMSNLQETTSIQIISCSHHSKSTNLLPLVDVARSPKNVDIDHSKAERNMKLDESGDSDEFEGDSICVVGSSLNLSKAHFPVGSGPLFSFGMRNDQPFSLIPADMKLTSTLTSSFLLNVTSRRTPLFENQNRFGSLQQQAIVGCCVSKCSNHDSGTTMLDANLGGNLACLNTSFSSCIRESNTAASYPNKNYTTSSQRFQFSDFSTITSATFTLCTFRNMITAVGSYAGGGAIFMKSGASLTVRQCSFHVCHVTAGNDDGGAINIECPGNMQNKLEIAKSAFTECKSTEQNANYGGCVFNRNCTLASISDSFFEKAEAQFSSAVAIYNISVATITNCSFVDCKATSSATLGIYMIASFDFLTSLLFRGCSAENVKASRDILFYHLTFDDVSSKISHCDSTSGAPNVYFQPTKTADSTLVPQITSTPTVEACTVTISGDEASVEVRTTEVIGGAMGILLEGLLVPRLVFVDFSTSGGNSTTGTATVSSGKNGVLPSADYTLRSFVLPGDVGSQLFSASAILKDANTTTITVKGVTLLEGSYSMLVQSNGVQVNISLTRTDSLTLTGDAPLYPSDAEGRLEWSTEYEIIRIEHQKDGTKNDIRRTNTLTFTTPSEQVRIASILSRSLNGQKDELSVVFSGFLLPTGTGTIQFKSLDSDAELECDLSIANSTTCSIVFPVGWKENTTHLLFGKTYSVQSASCKSVPIVIDSGVSFVVPSPPVITSFIVPTECSSDTFSVSVVGSNFPSGGTYTVSLSSSRSFEITFSTGTSGTERVKAGLPSEIEFNTTYSIVSVTKGGEHVLLNQTSVTTPLGPILEKVTTALKSPNKNNVLLTLTGSRMMTGAHTMTIVEQGESAPLSLSVSIDTATSGSGEEVVFGGSQLKYGKTYLVSSLTSKTLHFALDGSVSFRVPDEPARIVGIWASLDESGNNTEITVRGRQIAEGSYNVHLNSAEGPSFVVSFSDGLSSERNSSVASVSIFGSSPILSFDTIFTLFSVTPTSSPSDSLIIDADPSSFSIAEPARITKIKIGDFSDSLKTKATLTITGRALQPNTDYELHLAGLPKQTSSTTVNTEPHEPIVTIRTGSSTPAESGSKEVELYPHTSADLLFGYDYSVDSVSLDGSTILQTSVLSFSTPDQPARLSSIESCSLTSSKDGVVVVVKGFALKQDTTLMIVKSESGSEIESDGKIEVKSSSECWIAFKACWEENTTHLEFEKKYTLSVASGGSNDLVITPNLPFTAPSGPIVTSISAPSTCSSSSFSVGIVGTDLPIGSDFTIELVGDLSFLVDFDSSTTGNGTILASLPGQMQFDTEYSVETVMKGDRKVKCDSVSFRTPLGPTLMNVKAALNASNINNVILALESVRMPVGAMKLKVTEKDSTPIEMDVTFVSETEGFYEVLVFEGSSLKYGTTYTVLSLTSSTLHCSLDGTITFETPAAPPRIKTSSCCLVGELKRSGEVVLSGEVFPAGTPFSISLDEIDENGDVIPNTSPITLSDTFGGKIGDTALTTHSLTITLFPLPQSMKYSCRYRITSLTISSVLTAVEETAIFKVPAEPARIVGIWGELDESGNYTEITVRGRQIAEGSYNVRLNTPDGPSFVVSFDDEMCEERNSSVVSVLIFGSSPILSFDTTYTLFSVAPTSSPSDYLIIDANPNGFTTSGELARIVGIWGDLDENGNSTTIRLRGRYVSNGSYDVRLNSANGPSFVFTHKFGIYLNFFEEIII</sequence>
<dbReference type="Proteomes" id="UP001281761">
    <property type="component" value="Unassembled WGS sequence"/>
</dbReference>
<feature type="signal peptide" evidence="1">
    <location>
        <begin position="1"/>
        <end position="19"/>
    </location>
</feature>
<evidence type="ECO:0000313" key="2">
    <source>
        <dbReference type="EMBL" id="KAK2948587.1"/>
    </source>
</evidence>
<feature type="chain" id="PRO_5046419446" evidence="1">
    <location>
        <begin position="20"/>
        <end position="1871"/>
    </location>
</feature>
<organism evidence="2 3">
    <name type="scientific">Blattamonas nauphoetae</name>
    <dbReference type="NCBI Taxonomy" id="2049346"/>
    <lineage>
        <taxon>Eukaryota</taxon>
        <taxon>Metamonada</taxon>
        <taxon>Preaxostyla</taxon>
        <taxon>Oxymonadida</taxon>
        <taxon>Blattamonas</taxon>
    </lineage>
</organism>
<gene>
    <name evidence="2" type="ORF">BLNAU_16486</name>
</gene>
<reference evidence="2 3" key="1">
    <citation type="journal article" date="2022" name="bioRxiv">
        <title>Genomics of Preaxostyla Flagellates Illuminates Evolutionary Transitions and the Path Towards Mitochondrial Loss.</title>
        <authorList>
            <person name="Novak L.V.F."/>
            <person name="Treitli S.C."/>
            <person name="Pyrih J."/>
            <person name="Halakuc P."/>
            <person name="Pipaliya S.V."/>
            <person name="Vacek V."/>
            <person name="Brzon O."/>
            <person name="Soukal P."/>
            <person name="Eme L."/>
            <person name="Dacks J.B."/>
            <person name="Karnkowska A."/>
            <person name="Elias M."/>
            <person name="Hampl V."/>
        </authorList>
    </citation>
    <scope>NUCLEOTIDE SEQUENCE [LARGE SCALE GENOMIC DNA]</scope>
    <source>
        <strain evidence="2">NAU3</strain>
        <tissue evidence="2">Gut</tissue>
    </source>
</reference>
<keyword evidence="3" id="KW-1185">Reference proteome</keyword>
<proteinExistence type="predicted"/>
<keyword evidence="1" id="KW-0732">Signal</keyword>
<evidence type="ECO:0000313" key="3">
    <source>
        <dbReference type="Proteomes" id="UP001281761"/>
    </source>
</evidence>
<dbReference type="EMBL" id="JARBJD010000173">
    <property type="protein sequence ID" value="KAK2948587.1"/>
    <property type="molecule type" value="Genomic_DNA"/>
</dbReference>
<accession>A0ABQ9XBD4</accession>
<comment type="caution">
    <text evidence="2">The sequence shown here is derived from an EMBL/GenBank/DDBJ whole genome shotgun (WGS) entry which is preliminary data.</text>
</comment>